<keyword evidence="7" id="KW-0997">Cell inner membrane</keyword>
<dbReference type="Pfam" id="PF02472">
    <property type="entry name" value="ExbD"/>
    <property type="match status" value="1"/>
</dbReference>
<evidence type="ECO:0000256" key="12">
    <source>
        <dbReference type="RuleBase" id="RU003879"/>
    </source>
</evidence>
<evidence type="ECO:0000256" key="5">
    <source>
        <dbReference type="ARBA" id="ARBA00022448"/>
    </source>
</evidence>
<evidence type="ECO:0000256" key="1">
    <source>
        <dbReference type="ARBA" id="ARBA00003540"/>
    </source>
</evidence>
<keyword evidence="5 12" id="KW-0813">Transport</keyword>
<evidence type="ECO:0000256" key="4">
    <source>
        <dbReference type="ARBA" id="ARBA00011471"/>
    </source>
</evidence>
<comment type="subcellular location">
    <subcellularLocation>
        <location evidence="2">Cell inner membrane</location>
        <topology evidence="2">Single-pass type II membrane protein</topology>
    </subcellularLocation>
    <subcellularLocation>
        <location evidence="12">Cell membrane</location>
        <topology evidence="12">Single-pass type II membrane protein</topology>
    </subcellularLocation>
</comment>
<evidence type="ECO:0000256" key="3">
    <source>
        <dbReference type="ARBA" id="ARBA00005811"/>
    </source>
</evidence>
<evidence type="ECO:0000256" key="11">
    <source>
        <dbReference type="ARBA" id="ARBA00023136"/>
    </source>
</evidence>
<organism evidence="15 16">
    <name type="scientific">Variovorax paradoxus</name>
    <dbReference type="NCBI Taxonomy" id="34073"/>
    <lineage>
        <taxon>Bacteria</taxon>
        <taxon>Pseudomonadati</taxon>
        <taxon>Pseudomonadota</taxon>
        <taxon>Betaproteobacteria</taxon>
        <taxon>Burkholderiales</taxon>
        <taxon>Comamonadaceae</taxon>
        <taxon>Variovorax</taxon>
    </lineage>
</organism>
<comment type="function">
    <text evidence="1">Involved in the TonB-dependent energy-dependent transport of various receptor-bound substrates.</text>
</comment>
<protein>
    <submittedName>
        <fullName evidence="15">Biopolymer transporter ExbD</fullName>
    </submittedName>
</protein>
<dbReference type="InterPro" id="IPR003400">
    <property type="entry name" value="ExbD"/>
</dbReference>
<accession>A0A2W5PUE2</accession>
<dbReference type="PANTHER" id="PTHR30558:SF12">
    <property type="entry name" value="BIOPOLYMER TRANSPORT PROTEIN EXBD"/>
    <property type="match status" value="1"/>
</dbReference>
<dbReference type="AlphaFoldDB" id="A0A2W5PUE2"/>
<name>A0A2W5PUE2_VARPD</name>
<feature type="region of interest" description="Disordered" evidence="13">
    <location>
        <begin position="1"/>
        <end position="22"/>
    </location>
</feature>
<evidence type="ECO:0000256" key="2">
    <source>
        <dbReference type="ARBA" id="ARBA00004249"/>
    </source>
</evidence>
<proteinExistence type="inferred from homology"/>
<dbReference type="PANTHER" id="PTHR30558">
    <property type="entry name" value="EXBD MEMBRANE COMPONENT OF PMF-DRIVEN MACROMOLECULE IMPORT SYSTEM"/>
    <property type="match status" value="1"/>
</dbReference>
<comment type="similarity">
    <text evidence="3 12">Belongs to the ExbD/TolR family.</text>
</comment>
<evidence type="ECO:0000256" key="14">
    <source>
        <dbReference type="SAM" id="Phobius"/>
    </source>
</evidence>
<feature type="transmembrane region" description="Helical" evidence="14">
    <location>
        <begin position="35"/>
        <end position="54"/>
    </location>
</feature>
<feature type="compositionally biased region" description="Low complexity" evidence="13">
    <location>
        <begin position="1"/>
        <end position="11"/>
    </location>
</feature>
<dbReference type="GO" id="GO:0022857">
    <property type="term" value="F:transmembrane transporter activity"/>
    <property type="evidence" value="ECO:0007669"/>
    <property type="project" value="InterPro"/>
</dbReference>
<evidence type="ECO:0000256" key="7">
    <source>
        <dbReference type="ARBA" id="ARBA00022519"/>
    </source>
</evidence>
<evidence type="ECO:0000256" key="8">
    <source>
        <dbReference type="ARBA" id="ARBA00022692"/>
    </source>
</evidence>
<dbReference type="GO" id="GO:0005886">
    <property type="term" value="C:plasma membrane"/>
    <property type="evidence" value="ECO:0007669"/>
    <property type="project" value="UniProtKB-SubCell"/>
</dbReference>
<keyword evidence="10 14" id="KW-1133">Transmembrane helix</keyword>
<keyword evidence="11 14" id="KW-0472">Membrane</keyword>
<sequence length="173" mass="17933">MAFGRSSLGSASGAGGRAMGGGGQRPLSDINVTPLVDVMLVLLVIFIITAPLMASSIKLDLPRTDAGQPSDTPRFVTLSVDAGGNVFLDEQRIAGNEELAARLKAAAERSRDTEVQLRADHTVPYGKVVELMGIANQAGLSRIGFVTEAPSGAQPGIGQPNAEGAEIPQRAQK</sequence>
<evidence type="ECO:0000256" key="13">
    <source>
        <dbReference type="SAM" id="MobiDB-lite"/>
    </source>
</evidence>
<gene>
    <name evidence="15" type="ORF">DI563_20935</name>
</gene>
<dbReference type="Proteomes" id="UP000249135">
    <property type="component" value="Unassembled WGS sequence"/>
</dbReference>
<evidence type="ECO:0000313" key="15">
    <source>
        <dbReference type="EMBL" id="PZQ67979.1"/>
    </source>
</evidence>
<dbReference type="Gene3D" id="3.30.420.270">
    <property type="match status" value="1"/>
</dbReference>
<evidence type="ECO:0000256" key="9">
    <source>
        <dbReference type="ARBA" id="ARBA00022927"/>
    </source>
</evidence>
<dbReference type="GO" id="GO:0015031">
    <property type="term" value="P:protein transport"/>
    <property type="evidence" value="ECO:0007669"/>
    <property type="project" value="UniProtKB-KW"/>
</dbReference>
<evidence type="ECO:0000256" key="6">
    <source>
        <dbReference type="ARBA" id="ARBA00022475"/>
    </source>
</evidence>
<reference evidence="15 16" key="1">
    <citation type="submission" date="2017-08" db="EMBL/GenBank/DDBJ databases">
        <title>Infants hospitalized years apart are colonized by the same room-sourced microbial strains.</title>
        <authorList>
            <person name="Brooks B."/>
            <person name="Olm M.R."/>
            <person name="Firek B.A."/>
            <person name="Baker R."/>
            <person name="Thomas B.C."/>
            <person name="Morowitz M.J."/>
            <person name="Banfield J.F."/>
        </authorList>
    </citation>
    <scope>NUCLEOTIDE SEQUENCE [LARGE SCALE GENOMIC DNA]</scope>
    <source>
        <strain evidence="15">S2_005_003_R2_41</strain>
    </source>
</reference>
<evidence type="ECO:0000256" key="10">
    <source>
        <dbReference type="ARBA" id="ARBA00022989"/>
    </source>
</evidence>
<dbReference type="EMBL" id="QFPP01000335">
    <property type="protein sequence ID" value="PZQ67979.1"/>
    <property type="molecule type" value="Genomic_DNA"/>
</dbReference>
<keyword evidence="8 12" id="KW-0812">Transmembrane</keyword>
<feature type="compositionally biased region" description="Gly residues" evidence="13">
    <location>
        <begin position="12"/>
        <end position="22"/>
    </location>
</feature>
<feature type="region of interest" description="Disordered" evidence="13">
    <location>
        <begin position="150"/>
        <end position="173"/>
    </location>
</feature>
<keyword evidence="9 12" id="KW-0653">Protein transport</keyword>
<comment type="subunit">
    <text evidence="4">The accessory proteins ExbB and ExbD seem to form a complex with TonB.</text>
</comment>
<comment type="caution">
    <text evidence="15">The sequence shown here is derived from an EMBL/GenBank/DDBJ whole genome shotgun (WGS) entry which is preliminary data.</text>
</comment>
<evidence type="ECO:0000313" key="16">
    <source>
        <dbReference type="Proteomes" id="UP000249135"/>
    </source>
</evidence>
<keyword evidence="6" id="KW-1003">Cell membrane</keyword>